<accession>A0A1F6XE09</accession>
<dbReference type="AlphaFoldDB" id="A0A1F6XE09"/>
<protein>
    <recommendedName>
        <fullName evidence="3">Fibronectin type-III domain-containing protein</fullName>
    </recommendedName>
</protein>
<feature type="domain" description="Fibronectin type-III" evidence="3">
    <location>
        <begin position="296"/>
        <end position="395"/>
    </location>
</feature>
<proteinExistence type="predicted"/>
<evidence type="ECO:0000256" key="2">
    <source>
        <dbReference type="SAM" id="Phobius"/>
    </source>
</evidence>
<gene>
    <name evidence="4" type="ORF">A2933_01115</name>
</gene>
<evidence type="ECO:0000313" key="5">
    <source>
        <dbReference type="Proteomes" id="UP000179381"/>
    </source>
</evidence>
<feature type="compositionally biased region" description="Pro residues" evidence="1">
    <location>
        <begin position="1"/>
        <end position="22"/>
    </location>
</feature>
<dbReference type="InterPro" id="IPR003961">
    <property type="entry name" value="FN3_dom"/>
</dbReference>
<dbReference type="EMBL" id="MFVH01000009">
    <property type="protein sequence ID" value="OGI92489.1"/>
    <property type="molecule type" value="Genomic_DNA"/>
</dbReference>
<evidence type="ECO:0000259" key="3">
    <source>
        <dbReference type="PROSITE" id="PS50853"/>
    </source>
</evidence>
<organism evidence="4 5">
    <name type="scientific">Candidatus Nomurabacteria bacterium RIFCSPLOWO2_01_FULL_46_18</name>
    <dbReference type="NCBI Taxonomy" id="1801783"/>
    <lineage>
        <taxon>Bacteria</taxon>
        <taxon>Candidatus Nomuraibacteriota</taxon>
    </lineage>
</organism>
<keyword evidence="2" id="KW-0472">Membrane</keyword>
<sequence>MQVGNQPPPPPPPPPPPAPAPIQPSVDISADDTSINFKGNTLIRWTSNSAVVSCQASGGSNNWSGLRPPSGSFFTGNLTSDKTYNITCFNSAGASDFDSVTINVDEEDNDNGNVSVDIRADDTSIDEGNGTRVRWESDNADFCEGDGGANGWNNRDLDTDGSFNTGDLSRDTIFRITCFDDNGDSDSDSVTINVDEDNNNDSGNVSVDIRADDTSIDFEGFTRIRWESDNADFCEGDGGANGWNNRDLDENGSFNTGSLTRNTTFRITCENDDGDSDSDSVTIRVGDEDFIPSDNAPTAVTTSAINITTASAQLNSLILNSSTSSATAWFEWGTTPSLGFITLRDSVGTAPSVIHSATITGLLPGRIYYYRASAENTSGRSNGSILSFITNEVPGVVAIPPAAPRTTTIVRGVSTSPLVMLTIDGGAELITVGERRYYQVTWENVSSQTLEKVVLRVLLPQTMVFEGANRGEFSGADNSLNLDIGTLRPGEGDDLFMVASAGRNIQDGELIVIVANLIYTDPSGLQGDALAYATHRMANAGSVLGASALFGGDFLPNTFFGWLVLLILLLILIALIRHLYNQFTRPKPTPIP</sequence>
<keyword evidence="2" id="KW-0812">Transmembrane</keyword>
<feature type="transmembrane region" description="Helical" evidence="2">
    <location>
        <begin position="559"/>
        <end position="580"/>
    </location>
</feature>
<feature type="region of interest" description="Disordered" evidence="1">
    <location>
        <begin position="1"/>
        <end position="30"/>
    </location>
</feature>
<name>A0A1F6XE09_9BACT</name>
<evidence type="ECO:0000256" key="1">
    <source>
        <dbReference type="SAM" id="MobiDB-lite"/>
    </source>
</evidence>
<comment type="caution">
    <text evidence="4">The sequence shown here is derived from an EMBL/GenBank/DDBJ whole genome shotgun (WGS) entry which is preliminary data.</text>
</comment>
<dbReference type="SUPFAM" id="SSF101447">
    <property type="entry name" value="Formin homology 2 domain (FH2 domain)"/>
    <property type="match status" value="1"/>
</dbReference>
<dbReference type="Proteomes" id="UP000179381">
    <property type="component" value="Unassembled WGS sequence"/>
</dbReference>
<reference evidence="4 5" key="1">
    <citation type="journal article" date="2016" name="Nat. Commun.">
        <title>Thousands of microbial genomes shed light on interconnected biogeochemical processes in an aquifer system.</title>
        <authorList>
            <person name="Anantharaman K."/>
            <person name="Brown C.T."/>
            <person name="Hug L.A."/>
            <person name="Sharon I."/>
            <person name="Castelle C.J."/>
            <person name="Probst A.J."/>
            <person name="Thomas B.C."/>
            <person name="Singh A."/>
            <person name="Wilkins M.J."/>
            <person name="Karaoz U."/>
            <person name="Brodie E.L."/>
            <person name="Williams K.H."/>
            <person name="Hubbard S.S."/>
            <person name="Banfield J.F."/>
        </authorList>
    </citation>
    <scope>NUCLEOTIDE SEQUENCE [LARGE SCALE GENOMIC DNA]</scope>
</reference>
<dbReference type="PROSITE" id="PS50853">
    <property type="entry name" value="FN3"/>
    <property type="match status" value="1"/>
</dbReference>
<evidence type="ECO:0000313" key="4">
    <source>
        <dbReference type="EMBL" id="OGI92489.1"/>
    </source>
</evidence>
<keyword evidence="2" id="KW-1133">Transmembrane helix</keyword>